<reference evidence="1" key="1">
    <citation type="submission" date="2018-05" db="EMBL/GenBank/DDBJ databases">
        <authorList>
            <person name="Lanie J.A."/>
            <person name="Ng W.-L."/>
            <person name="Kazmierczak K.M."/>
            <person name="Andrzejewski T.M."/>
            <person name="Davidsen T.M."/>
            <person name="Wayne K.J."/>
            <person name="Tettelin H."/>
            <person name="Glass J.I."/>
            <person name="Rusch D."/>
            <person name="Podicherti R."/>
            <person name="Tsui H.-C.T."/>
            <person name="Winkler M.E."/>
        </authorList>
    </citation>
    <scope>NUCLEOTIDE SEQUENCE</scope>
    <source>
        <strain evidence="1">KNB</strain>
    </source>
</reference>
<gene>
    <name evidence="1" type="ORF">NITFAB_0718</name>
</gene>
<dbReference type="AlphaFoldDB" id="A0A2X0QSQ9"/>
<name>A0A2X0QSQ9_9PROT</name>
<proteinExistence type="predicted"/>
<sequence>MIVAGLVVLAGCAGWNEPVSSGSTLTPEQQAKAHEKFDQDEKRCRREALQSSVSAQQGYSIETMMINDGAGTYGEFRAMKLCMKERGHPRYPQR</sequence>
<protein>
    <submittedName>
        <fullName evidence="1">Uncharacterized protein</fullName>
    </submittedName>
</protein>
<organism evidence="1">
    <name type="scientific">Candidatus Nitrotoga fabula</name>
    <dbReference type="NCBI Taxonomy" id="2182327"/>
    <lineage>
        <taxon>Bacteria</taxon>
        <taxon>Pseudomonadati</taxon>
        <taxon>Pseudomonadota</taxon>
        <taxon>Betaproteobacteria</taxon>
        <taxon>Nitrosomonadales</taxon>
        <taxon>Gallionellaceae</taxon>
        <taxon>Candidatus Nitrotoga</taxon>
    </lineage>
</organism>
<accession>A0A2X0QSQ9</accession>
<dbReference type="EMBL" id="LS423452">
    <property type="protein sequence ID" value="SPS05129.1"/>
    <property type="molecule type" value="Genomic_DNA"/>
</dbReference>
<evidence type="ECO:0000313" key="1">
    <source>
        <dbReference type="EMBL" id="SPS05129.1"/>
    </source>
</evidence>